<keyword evidence="6" id="KW-0408">Iron</keyword>
<evidence type="ECO:0000256" key="8">
    <source>
        <dbReference type="SAM" id="Phobius"/>
    </source>
</evidence>
<proteinExistence type="inferred from homology"/>
<evidence type="ECO:0000256" key="3">
    <source>
        <dbReference type="ARBA" id="ARBA00022617"/>
    </source>
</evidence>
<dbReference type="EMBL" id="JBHFEH010000033">
    <property type="protein sequence ID" value="KAL2051646.1"/>
    <property type="molecule type" value="Genomic_DNA"/>
</dbReference>
<comment type="cofactor">
    <cofactor evidence="1">
        <name>heme</name>
        <dbReference type="ChEBI" id="CHEBI:30413"/>
    </cofactor>
</comment>
<name>A0ABR4B418_9LECA</name>
<evidence type="ECO:0000256" key="6">
    <source>
        <dbReference type="ARBA" id="ARBA00023004"/>
    </source>
</evidence>
<keyword evidence="8" id="KW-0812">Transmembrane</keyword>
<feature type="transmembrane region" description="Helical" evidence="8">
    <location>
        <begin position="6"/>
        <end position="31"/>
    </location>
</feature>
<keyword evidence="8" id="KW-1133">Transmembrane helix</keyword>
<keyword evidence="4" id="KW-0479">Metal-binding</keyword>
<organism evidence="9 10">
    <name type="scientific">Lepraria finkii</name>
    <dbReference type="NCBI Taxonomy" id="1340010"/>
    <lineage>
        <taxon>Eukaryota</taxon>
        <taxon>Fungi</taxon>
        <taxon>Dikarya</taxon>
        <taxon>Ascomycota</taxon>
        <taxon>Pezizomycotina</taxon>
        <taxon>Lecanoromycetes</taxon>
        <taxon>OSLEUM clade</taxon>
        <taxon>Lecanoromycetidae</taxon>
        <taxon>Lecanorales</taxon>
        <taxon>Lecanorineae</taxon>
        <taxon>Stereocaulaceae</taxon>
        <taxon>Lepraria</taxon>
    </lineage>
</organism>
<dbReference type="Gene3D" id="1.10.630.10">
    <property type="entry name" value="Cytochrome P450"/>
    <property type="match status" value="1"/>
</dbReference>
<sequence>MLAAKFSVLWFLWLFAGITLGSVGYVVYIIFYNIKFHPFARTPGPFWVCASPLYALLHAYRGGLHLDVSRCHEKYGLVVRYSPNRLVFNSAEALRDRLLKTAAKKNLTTADIYRQGKNTQKSPCYAPYPYFPAVFNTHNCIDKEMHRRKRRIVSQGFSPAAMNASEPMILNHAK</sequence>
<keyword evidence="3" id="KW-0349">Heme</keyword>
<evidence type="ECO:0000256" key="4">
    <source>
        <dbReference type="ARBA" id="ARBA00022723"/>
    </source>
</evidence>
<comment type="similarity">
    <text evidence="2">Belongs to the cytochrome P450 family.</text>
</comment>
<keyword evidence="10" id="KW-1185">Reference proteome</keyword>
<evidence type="ECO:0000256" key="2">
    <source>
        <dbReference type="ARBA" id="ARBA00010617"/>
    </source>
</evidence>
<protein>
    <submittedName>
        <fullName evidence="9">Uncharacterized protein</fullName>
    </submittedName>
</protein>
<evidence type="ECO:0000256" key="1">
    <source>
        <dbReference type="ARBA" id="ARBA00001971"/>
    </source>
</evidence>
<dbReference type="PANTHER" id="PTHR24305">
    <property type="entry name" value="CYTOCHROME P450"/>
    <property type="match status" value="1"/>
</dbReference>
<dbReference type="InterPro" id="IPR036396">
    <property type="entry name" value="Cyt_P450_sf"/>
</dbReference>
<gene>
    <name evidence="9" type="ORF">ABVK25_008060</name>
</gene>
<evidence type="ECO:0000313" key="9">
    <source>
        <dbReference type="EMBL" id="KAL2051646.1"/>
    </source>
</evidence>
<keyword evidence="7" id="KW-0503">Monooxygenase</keyword>
<evidence type="ECO:0000256" key="7">
    <source>
        <dbReference type="ARBA" id="ARBA00023033"/>
    </source>
</evidence>
<accession>A0ABR4B418</accession>
<keyword evidence="8" id="KW-0472">Membrane</keyword>
<comment type="caution">
    <text evidence="9">The sequence shown here is derived from an EMBL/GenBank/DDBJ whole genome shotgun (WGS) entry which is preliminary data.</text>
</comment>
<evidence type="ECO:0000313" key="10">
    <source>
        <dbReference type="Proteomes" id="UP001590951"/>
    </source>
</evidence>
<dbReference type="Proteomes" id="UP001590951">
    <property type="component" value="Unassembled WGS sequence"/>
</dbReference>
<evidence type="ECO:0000256" key="5">
    <source>
        <dbReference type="ARBA" id="ARBA00023002"/>
    </source>
</evidence>
<keyword evidence="5" id="KW-0560">Oxidoreductase</keyword>
<dbReference type="PANTHER" id="PTHR24305:SF237">
    <property type="entry name" value="CYTOCHROME P450 MONOOXYGENASE ATNE-RELATED"/>
    <property type="match status" value="1"/>
</dbReference>
<dbReference type="SUPFAM" id="SSF48264">
    <property type="entry name" value="Cytochrome P450"/>
    <property type="match status" value="1"/>
</dbReference>
<reference evidence="9 10" key="1">
    <citation type="submission" date="2024-09" db="EMBL/GenBank/DDBJ databases">
        <title>Rethinking Asexuality: The Enigmatic Case of Functional Sexual Genes in Lepraria (Stereocaulaceae).</title>
        <authorList>
            <person name="Doellman M."/>
            <person name="Sun Y."/>
            <person name="Barcenas-Pena A."/>
            <person name="Lumbsch H.T."/>
            <person name="Grewe F."/>
        </authorList>
    </citation>
    <scope>NUCLEOTIDE SEQUENCE [LARGE SCALE GENOMIC DNA]</scope>
    <source>
        <strain evidence="9 10">Grewe 0041</strain>
    </source>
</reference>
<dbReference type="InterPro" id="IPR050121">
    <property type="entry name" value="Cytochrome_P450_monoxygenase"/>
</dbReference>